<gene>
    <name evidence="1" type="ORF">P8A19_07550</name>
</gene>
<proteinExistence type="predicted"/>
<organism evidence="1 2">
    <name type="scientific">Streptomyces poriferorum</name>
    <dbReference type="NCBI Taxonomy" id="2798799"/>
    <lineage>
        <taxon>Bacteria</taxon>
        <taxon>Bacillati</taxon>
        <taxon>Actinomycetota</taxon>
        <taxon>Actinomycetes</taxon>
        <taxon>Kitasatosporales</taxon>
        <taxon>Streptomycetaceae</taxon>
        <taxon>Streptomyces</taxon>
    </lineage>
</organism>
<accession>A0ABY9IJM0</accession>
<dbReference type="EMBL" id="CP120988">
    <property type="protein sequence ID" value="WLQ55300.1"/>
    <property type="molecule type" value="Genomic_DNA"/>
</dbReference>
<keyword evidence="2" id="KW-1185">Reference proteome</keyword>
<evidence type="ECO:0000313" key="1">
    <source>
        <dbReference type="EMBL" id="WLQ55300.1"/>
    </source>
</evidence>
<reference evidence="1 2" key="1">
    <citation type="submission" date="2023-03" db="EMBL/GenBank/DDBJ databases">
        <title>Isolation and description of six Streptomyces strains from soil environments, able to metabolize different microbial glucans.</title>
        <authorList>
            <person name="Widen T."/>
            <person name="Larsbrink J."/>
        </authorList>
    </citation>
    <scope>NUCLEOTIDE SEQUENCE [LARGE SCALE GENOMIC DNA]</scope>
    <source>
        <strain evidence="1 2">Alt2</strain>
    </source>
</reference>
<evidence type="ECO:0000313" key="2">
    <source>
        <dbReference type="Proteomes" id="UP001235744"/>
    </source>
</evidence>
<dbReference type="RefSeq" id="WP_219567881.1">
    <property type="nucleotide sequence ID" value="NZ_CP120988.1"/>
</dbReference>
<name>A0ABY9IJM0_9ACTN</name>
<dbReference type="Proteomes" id="UP001235744">
    <property type="component" value="Chromosome"/>
</dbReference>
<evidence type="ECO:0008006" key="3">
    <source>
        <dbReference type="Google" id="ProtNLM"/>
    </source>
</evidence>
<sequence length="78" mass="8702">MTVPGEKDDRPLYERFGFRIARRGYDRAQVEAYITRLLAGAPPAGAAGFELVRRGYERGRVDEVIARLHREAGPGGRS</sequence>
<protein>
    <recommendedName>
        <fullName evidence="3">DivIVA domain-containing protein</fullName>
    </recommendedName>
</protein>